<evidence type="ECO:0000256" key="7">
    <source>
        <dbReference type="SAM" id="MobiDB-lite"/>
    </source>
</evidence>
<keyword evidence="2" id="KW-0808">Transferase</keyword>
<accession>A0A843VMR5</accession>
<evidence type="ECO:0000256" key="4">
    <source>
        <dbReference type="ARBA" id="ARBA00022989"/>
    </source>
</evidence>
<dbReference type="InterPro" id="IPR010635">
    <property type="entry name" value="Heparan_SO4-6-sulfoTrfase"/>
</dbReference>
<proteinExistence type="predicted"/>
<feature type="region of interest" description="Disordered" evidence="7">
    <location>
        <begin position="571"/>
        <end position="599"/>
    </location>
</feature>
<dbReference type="GO" id="GO:0016020">
    <property type="term" value="C:membrane"/>
    <property type="evidence" value="ECO:0007669"/>
    <property type="project" value="UniProtKB-SubCell"/>
</dbReference>
<comment type="subcellular location">
    <subcellularLocation>
        <location evidence="1">Membrane</location>
        <topology evidence="1">Single-pass membrane protein</topology>
    </subcellularLocation>
</comment>
<evidence type="ECO:0008006" key="11">
    <source>
        <dbReference type="Google" id="ProtNLM"/>
    </source>
</evidence>
<keyword evidence="6" id="KW-0325">Glycoprotein</keyword>
<keyword evidence="3 8" id="KW-0812">Transmembrane</keyword>
<dbReference type="GO" id="GO:0017095">
    <property type="term" value="F:heparan sulfate 6-sulfotransferase activity"/>
    <property type="evidence" value="ECO:0007669"/>
    <property type="project" value="TreeGrafter"/>
</dbReference>
<feature type="compositionally biased region" description="Low complexity" evidence="7">
    <location>
        <begin position="586"/>
        <end position="599"/>
    </location>
</feature>
<dbReference type="AlphaFoldDB" id="A0A843VMR5"/>
<name>A0A843VMR5_COLES</name>
<feature type="compositionally biased region" description="Pro residues" evidence="7">
    <location>
        <begin position="1"/>
        <end position="13"/>
    </location>
</feature>
<evidence type="ECO:0000256" key="3">
    <source>
        <dbReference type="ARBA" id="ARBA00022692"/>
    </source>
</evidence>
<sequence length="794" mass="88428">MAAPPPLPPPPLLPCSQRGPTPPPTPLPPAPPRHWRVSSAVLRAALHGTPLRSSVLYLTLGRYGGGNSPPPPFLLLPFLLPVFTLVFLRRLLYWDLGVVDLEEEGYDEQTSIKRKPRNLGAAPDIGVAAGCRRWPGLFGRAGSVSAGIQTVAGVARAPRGGAQQLVVLLFKLPLVFRGAGPLPGAWGRHALVLEGLLPAAPPFAVRYACPSFLSSVLQFHFPLLQRGIAQPESTLEEGIAIPFGCTIVASLELCPYGLTTIFKWWNAEVVLLLLFSRWNIKNWRHANGADDAILASSSHDEFLHCERLVSNWATSSNEHTVKEDKLALKDLFLRKLYTSDQECPRSYDKLRFDPSKSDCRLMVTHDDYSLMSKMAMQRTSVVTILRNPIDRVFSTYEFAVEVAARFLVHPNLTSATQMSMRIRPKSRGVSTLDIWPWKYLVPWMREDLFARRDARKLGKLSKIKDTSNPYNMEEIVMPLHMFIDDPVSHDIVHNGATFQVAGLTNNSCSAEAHEVHHCVRKHPVLGSYVLDVAKKRLDNMLYVGLTEEHKRSATMFANIIGAQVLSQSESLGSRVEKADATKSEIGSSLGDPDPDSSNPLQMTVETLMEAYEVCISGLRKSQSTRRTMSLKRIAPANFSKEARLLVPERVLQQIRSLNSLDLELYKHAQGLFAQQQKHLTESVENITAQSQKHLLEKLVRKANVFGNPHEYSQWKLFLIAVAVISSIALTYLAVRARRTTLKLKLARMRTQQSSRGPGFQTPRTPPTNPGPSRNPENSLKNHLEKGRAQPAVEF</sequence>
<dbReference type="InterPro" id="IPR027417">
    <property type="entry name" value="P-loop_NTPase"/>
</dbReference>
<keyword evidence="10" id="KW-1185">Reference proteome</keyword>
<evidence type="ECO:0000313" key="9">
    <source>
        <dbReference type="EMBL" id="MQL95637.1"/>
    </source>
</evidence>
<evidence type="ECO:0000256" key="2">
    <source>
        <dbReference type="ARBA" id="ARBA00022679"/>
    </source>
</evidence>
<feature type="compositionally biased region" description="Pro residues" evidence="7">
    <location>
        <begin position="20"/>
        <end position="32"/>
    </location>
</feature>
<dbReference type="Proteomes" id="UP000652761">
    <property type="component" value="Unassembled WGS sequence"/>
</dbReference>
<keyword evidence="4 8" id="KW-1133">Transmembrane helix</keyword>
<comment type="caution">
    <text evidence="9">The sequence shown here is derived from an EMBL/GenBank/DDBJ whole genome shotgun (WGS) entry which is preliminary data.</text>
</comment>
<feature type="region of interest" description="Disordered" evidence="7">
    <location>
        <begin position="1"/>
        <end position="32"/>
    </location>
</feature>
<dbReference type="Gene3D" id="3.40.50.300">
    <property type="entry name" value="P-loop containing nucleotide triphosphate hydrolases"/>
    <property type="match status" value="1"/>
</dbReference>
<evidence type="ECO:0000256" key="5">
    <source>
        <dbReference type="ARBA" id="ARBA00023136"/>
    </source>
</evidence>
<protein>
    <recommendedName>
        <fullName evidence="11">Protein-tyrosine sulfotransferase</fullName>
    </recommendedName>
</protein>
<dbReference type="OrthoDB" id="406981at2759"/>
<dbReference type="PANTHER" id="PTHR12812:SF0">
    <property type="entry name" value="HEPARAN-SULFATE 6-O-SULFOTRANSFERASE"/>
    <property type="match status" value="1"/>
</dbReference>
<gene>
    <name evidence="9" type="ORF">Taro_028312</name>
</gene>
<feature type="transmembrane region" description="Helical" evidence="8">
    <location>
        <begin position="714"/>
        <end position="734"/>
    </location>
</feature>
<dbReference type="PANTHER" id="PTHR12812">
    <property type="entry name" value="HEPARAN SULFATE 6-O-SULFOTRANSFERASE 3"/>
    <property type="match status" value="1"/>
</dbReference>
<evidence type="ECO:0000313" key="10">
    <source>
        <dbReference type="Proteomes" id="UP000652761"/>
    </source>
</evidence>
<evidence type="ECO:0000256" key="8">
    <source>
        <dbReference type="SAM" id="Phobius"/>
    </source>
</evidence>
<evidence type="ECO:0000256" key="1">
    <source>
        <dbReference type="ARBA" id="ARBA00004167"/>
    </source>
</evidence>
<evidence type="ECO:0000256" key="6">
    <source>
        <dbReference type="ARBA" id="ARBA00023180"/>
    </source>
</evidence>
<dbReference type="EMBL" id="NMUH01001815">
    <property type="protein sequence ID" value="MQL95637.1"/>
    <property type="molecule type" value="Genomic_DNA"/>
</dbReference>
<reference evidence="9" key="1">
    <citation type="submission" date="2017-07" db="EMBL/GenBank/DDBJ databases">
        <title>Taro Niue Genome Assembly and Annotation.</title>
        <authorList>
            <person name="Atibalentja N."/>
            <person name="Keating K."/>
            <person name="Fields C.J."/>
        </authorList>
    </citation>
    <scope>NUCLEOTIDE SEQUENCE</scope>
    <source>
        <strain evidence="9">Niue_2</strain>
        <tissue evidence="9">Leaf</tissue>
    </source>
</reference>
<feature type="region of interest" description="Disordered" evidence="7">
    <location>
        <begin position="746"/>
        <end position="794"/>
    </location>
</feature>
<keyword evidence="5 8" id="KW-0472">Membrane</keyword>
<organism evidence="9 10">
    <name type="scientific">Colocasia esculenta</name>
    <name type="common">Wild taro</name>
    <name type="synonym">Arum esculentum</name>
    <dbReference type="NCBI Taxonomy" id="4460"/>
    <lineage>
        <taxon>Eukaryota</taxon>
        <taxon>Viridiplantae</taxon>
        <taxon>Streptophyta</taxon>
        <taxon>Embryophyta</taxon>
        <taxon>Tracheophyta</taxon>
        <taxon>Spermatophyta</taxon>
        <taxon>Magnoliopsida</taxon>
        <taxon>Liliopsida</taxon>
        <taxon>Araceae</taxon>
        <taxon>Aroideae</taxon>
        <taxon>Colocasieae</taxon>
        <taxon>Colocasia</taxon>
    </lineage>
</organism>